<dbReference type="GO" id="GO:0046983">
    <property type="term" value="F:protein dimerization activity"/>
    <property type="evidence" value="ECO:0007669"/>
    <property type="project" value="InterPro"/>
</dbReference>
<reference evidence="4 5" key="2">
    <citation type="journal article" date="2017" name="Front. Plant Sci.">
        <title>Gene Classification and Mining of Molecular Markers Useful in Red Clover (Trifolium pratense) Breeding.</title>
        <authorList>
            <person name="Istvanek J."/>
            <person name="Dluhosova J."/>
            <person name="Dluhos P."/>
            <person name="Patkova L."/>
            <person name="Nedelnik J."/>
            <person name="Repkova J."/>
        </authorList>
    </citation>
    <scope>NUCLEOTIDE SEQUENCE [LARGE SCALE GENOMIC DNA]</scope>
    <source>
        <strain evidence="5">cv. Tatra</strain>
        <tissue evidence="4">Young leaves</tissue>
    </source>
</reference>
<dbReference type="PANTHER" id="PTHR32166:SF74">
    <property type="entry name" value="OS05G0256350 PROTEIN"/>
    <property type="match status" value="1"/>
</dbReference>
<dbReference type="STRING" id="57577.A0A2K3LI91"/>
<proteinExistence type="predicted"/>
<evidence type="ECO:0000256" key="1">
    <source>
        <dbReference type="SAM" id="MobiDB-lite"/>
    </source>
</evidence>
<dbReference type="InterPro" id="IPR012337">
    <property type="entry name" value="RNaseH-like_sf"/>
</dbReference>
<evidence type="ECO:0000313" key="5">
    <source>
        <dbReference type="Proteomes" id="UP000236291"/>
    </source>
</evidence>
<feature type="domain" description="HAT C-terminal dimerisation" evidence="3">
    <location>
        <begin position="446"/>
        <end position="512"/>
    </location>
</feature>
<evidence type="ECO:0000313" key="4">
    <source>
        <dbReference type="EMBL" id="PNX78236.1"/>
    </source>
</evidence>
<feature type="domain" description="DUF659" evidence="2">
    <location>
        <begin position="72"/>
        <end position="219"/>
    </location>
</feature>
<evidence type="ECO:0000259" key="3">
    <source>
        <dbReference type="Pfam" id="PF05699"/>
    </source>
</evidence>
<reference evidence="4 5" key="1">
    <citation type="journal article" date="2014" name="Am. J. Bot.">
        <title>Genome assembly and annotation for red clover (Trifolium pratense; Fabaceae).</title>
        <authorList>
            <person name="Istvanek J."/>
            <person name="Jaros M."/>
            <person name="Krenek A."/>
            <person name="Repkova J."/>
        </authorList>
    </citation>
    <scope>NUCLEOTIDE SEQUENCE [LARGE SCALE GENOMIC DNA]</scope>
    <source>
        <strain evidence="5">cv. Tatra</strain>
        <tissue evidence="4">Young leaves</tissue>
    </source>
</reference>
<feature type="compositionally biased region" description="Acidic residues" evidence="1">
    <location>
        <begin position="601"/>
        <end position="634"/>
    </location>
</feature>
<dbReference type="PANTHER" id="PTHR32166">
    <property type="entry name" value="OSJNBA0013A04.12 PROTEIN"/>
    <property type="match status" value="1"/>
</dbReference>
<protein>
    <recommendedName>
        <fullName evidence="6">HAT family dimerization domain containing protein</fullName>
    </recommendedName>
</protein>
<sequence>MDLYVMDATIGKESRQTSIQDSSAEKEARARTIQYIARCFYKGGIAFNVTRLNDFKLMVEAIGAYGPHLKPPSYHEMRVPLLQIELEHTKKLLKKHETARAKFGCTIMSDGWTDRKGRTLINFLVNSNEGTMFVKSIDATAYTKTGDKLYELLDSFVEEMGEQNVVQLVTDNGSNYVLAGKLLTAKRSHMFWTPCAAHCIDLMLEDIGKIPKVKKAIERGISLVGYIYNHTFALNMMRKNTGNVELVRHGVTRFATSYLCLQRLHKLRSKLRNMFTSEEWLNSKGAKDAKGKNAMGIVLMPTFWNDVVYTLKVMGPLAHVMRIADNEKSPAMGLIYAAMLEAKETIEKSFNFNTSKFIDVFKIIDKRWECQLHHPLHAAGYYLNPKYFYSKPDIENDPKLVRGLHKCIDTLSESYEVEDMVRSQLGIYKSAGGLFGIRGAIRQRATLAPAEWWRMYGAEVPDLQILAIKVLGLSCSASGCERNWSTFEHIHSKKRSKLEHKRLEDLVFVKYNQSLIDRFNCRDKIDPMVLNDVNYHTEWFLGEMREDGEPEEELVYENDNLTWSQVAEASGVNQPLVYTRNQRAKDLAAACARKETMAQQVEDEGVEEIGDDVEDNVVEADEDYEEDNDFDDDY</sequence>
<dbReference type="Pfam" id="PF04937">
    <property type="entry name" value="DUF659"/>
    <property type="match status" value="1"/>
</dbReference>
<dbReference type="EMBL" id="ASHM01033732">
    <property type="protein sequence ID" value="PNX78236.1"/>
    <property type="molecule type" value="Genomic_DNA"/>
</dbReference>
<comment type="caution">
    <text evidence="4">The sequence shown here is derived from an EMBL/GenBank/DDBJ whole genome shotgun (WGS) entry which is preliminary data.</text>
</comment>
<dbReference type="InterPro" id="IPR007021">
    <property type="entry name" value="DUF659"/>
</dbReference>
<organism evidence="4 5">
    <name type="scientific">Trifolium pratense</name>
    <name type="common">Red clover</name>
    <dbReference type="NCBI Taxonomy" id="57577"/>
    <lineage>
        <taxon>Eukaryota</taxon>
        <taxon>Viridiplantae</taxon>
        <taxon>Streptophyta</taxon>
        <taxon>Embryophyta</taxon>
        <taxon>Tracheophyta</taxon>
        <taxon>Spermatophyta</taxon>
        <taxon>Magnoliopsida</taxon>
        <taxon>eudicotyledons</taxon>
        <taxon>Gunneridae</taxon>
        <taxon>Pentapetalae</taxon>
        <taxon>rosids</taxon>
        <taxon>fabids</taxon>
        <taxon>Fabales</taxon>
        <taxon>Fabaceae</taxon>
        <taxon>Papilionoideae</taxon>
        <taxon>50 kb inversion clade</taxon>
        <taxon>NPAAA clade</taxon>
        <taxon>Hologalegina</taxon>
        <taxon>IRL clade</taxon>
        <taxon>Trifolieae</taxon>
        <taxon>Trifolium</taxon>
    </lineage>
</organism>
<dbReference type="SUPFAM" id="SSF53098">
    <property type="entry name" value="Ribonuclease H-like"/>
    <property type="match status" value="1"/>
</dbReference>
<dbReference type="AlphaFoldDB" id="A0A2K3LI91"/>
<name>A0A2K3LI91_TRIPR</name>
<gene>
    <name evidence="4" type="ORF">L195_g034213</name>
</gene>
<accession>A0A2K3LI91</accession>
<feature type="region of interest" description="Disordered" evidence="1">
    <location>
        <begin position="598"/>
        <end position="634"/>
    </location>
</feature>
<dbReference type="Pfam" id="PF05699">
    <property type="entry name" value="Dimer_Tnp_hAT"/>
    <property type="match status" value="1"/>
</dbReference>
<evidence type="ECO:0000259" key="2">
    <source>
        <dbReference type="Pfam" id="PF04937"/>
    </source>
</evidence>
<dbReference type="InterPro" id="IPR008906">
    <property type="entry name" value="HATC_C_dom"/>
</dbReference>
<dbReference type="Proteomes" id="UP000236291">
    <property type="component" value="Unassembled WGS sequence"/>
</dbReference>
<evidence type="ECO:0008006" key="6">
    <source>
        <dbReference type="Google" id="ProtNLM"/>
    </source>
</evidence>